<dbReference type="RefSeq" id="WP_110458962.1">
    <property type="nucleotide sequence ID" value="NZ_BPFB01000037.1"/>
</dbReference>
<protein>
    <submittedName>
        <fullName evidence="1">Uncharacterized protein</fullName>
    </submittedName>
</protein>
<comment type="caution">
    <text evidence="1">The sequence shown here is derived from an EMBL/GenBank/DDBJ whole genome shotgun (WGS) entry which is preliminary data.</text>
</comment>
<evidence type="ECO:0000313" key="1">
    <source>
        <dbReference type="EMBL" id="GIU49368.1"/>
    </source>
</evidence>
<reference evidence="1 2" key="1">
    <citation type="submission" date="2021-05" db="EMBL/GenBank/DDBJ databases">
        <title>Molecular characterization for Shewanella algae harboring chromosomal blaOXA-55-like strains isolated from clinical and environment sample.</title>
        <authorList>
            <person name="Ohama Y."/>
            <person name="Aoki K."/>
            <person name="Harada S."/>
            <person name="Moriya K."/>
            <person name="Ishii Y."/>
            <person name="Tateda K."/>
        </authorList>
    </citation>
    <scope>NUCLEOTIDE SEQUENCE [LARGE SCALE GENOMIC DNA]</scope>
    <source>
        <strain evidence="1 2">LMG 23746</strain>
    </source>
</reference>
<proteinExistence type="predicted"/>
<name>A0ABQ4PMB5_9GAMM</name>
<keyword evidence="2" id="KW-1185">Reference proteome</keyword>
<accession>A0ABQ4PMB5</accession>
<dbReference type="EMBL" id="BPFB01000037">
    <property type="protein sequence ID" value="GIU49368.1"/>
    <property type="molecule type" value="Genomic_DNA"/>
</dbReference>
<dbReference type="Proteomes" id="UP000761574">
    <property type="component" value="Unassembled WGS sequence"/>
</dbReference>
<organism evidence="1 2">
    <name type="scientific">Shewanella algidipiscicola</name>
    <dbReference type="NCBI Taxonomy" id="614070"/>
    <lineage>
        <taxon>Bacteria</taxon>
        <taxon>Pseudomonadati</taxon>
        <taxon>Pseudomonadota</taxon>
        <taxon>Gammaproteobacteria</taxon>
        <taxon>Alteromonadales</taxon>
        <taxon>Shewanellaceae</taxon>
        <taxon>Shewanella</taxon>
    </lineage>
</organism>
<sequence>MQSTNVSLRKALLLAILAYQRNNFTEVYLTIAQHYIAGRTLVVLELNVSLIDLPTRNSV</sequence>
<evidence type="ECO:0000313" key="2">
    <source>
        <dbReference type="Proteomes" id="UP000761574"/>
    </source>
</evidence>
<gene>
    <name evidence="1" type="ORF">TUM4630_27850</name>
</gene>